<evidence type="ECO:0000256" key="2">
    <source>
        <dbReference type="ARBA" id="ARBA00023315"/>
    </source>
</evidence>
<feature type="domain" description="Phospholipid/glycerol acyltransferase" evidence="4">
    <location>
        <begin position="46"/>
        <end position="164"/>
    </location>
</feature>
<dbReference type="PANTHER" id="PTHR10434">
    <property type="entry name" value="1-ACYL-SN-GLYCEROL-3-PHOSPHATE ACYLTRANSFERASE"/>
    <property type="match status" value="1"/>
</dbReference>
<dbReference type="PANTHER" id="PTHR10434:SF55">
    <property type="entry name" value="POSSIBLE ACYLTRANSFERASE"/>
    <property type="match status" value="1"/>
</dbReference>
<dbReference type="SUPFAM" id="SSF69593">
    <property type="entry name" value="Glycerol-3-phosphate (1)-acyltransferase"/>
    <property type="match status" value="1"/>
</dbReference>
<feature type="region of interest" description="Disordered" evidence="3">
    <location>
        <begin position="229"/>
        <end position="293"/>
    </location>
</feature>
<evidence type="ECO:0000256" key="3">
    <source>
        <dbReference type="SAM" id="MobiDB-lite"/>
    </source>
</evidence>
<evidence type="ECO:0000256" key="1">
    <source>
        <dbReference type="ARBA" id="ARBA00022679"/>
    </source>
</evidence>
<keyword evidence="2 5" id="KW-0012">Acyltransferase</keyword>
<organism evidence="5 6">
    <name type="scientific">Streptomyces axinellae</name>
    <dbReference type="NCBI Taxonomy" id="552788"/>
    <lineage>
        <taxon>Bacteria</taxon>
        <taxon>Bacillati</taxon>
        <taxon>Actinomycetota</taxon>
        <taxon>Actinomycetes</taxon>
        <taxon>Kitasatosporales</taxon>
        <taxon>Streptomycetaceae</taxon>
        <taxon>Streptomyces</taxon>
    </lineage>
</organism>
<evidence type="ECO:0000313" key="6">
    <source>
        <dbReference type="Proteomes" id="UP001501447"/>
    </source>
</evidence>
<dbReference type="Proteomes" id="UP001501447">
    <property type="component" value="Unassembled WGS sequence"/>
</dbReference>
<protein>
    <submittedName>
        <fullName evidence="5">Lysophospholipid acyltransferase family protein</fullName>
    </submittedName>
</protein>
<dbReference type="EMBL" id="BAAARJ010000020">
    <property type="protein sequence ID" value="GAA2631801.1"/>
    <property type="molecule type" value="Genomic_DNA"/>
</dbReference>
<sequence length="293" mass="32518">MRGSDQKPRKIGFWYRLAAVLAKPPLVLLFKRDWRGMEHIPADGGFITVVNHNSYLDPLSYAHYQYNTGRVPRFLAKVGLFKGGFVGAVMRGTGQIPVYRESTDAVGAFRAAVEAIEKGECVAFYPEGTLTRDPAMWPMPGKTGAARVALLTRAPVIPVAQWGANLAMPPYAKEKRLRLFPRKTLTVQAGPAVDLSDFYDREPTADVLRQVTDVMMDAVTEQLAGIRGEPVPAERYDPRQAALHRRERAGATRRDERATRPARPQRQHTQQHQHTQPDQAPAGAEAAEGEKNA</sequence>
<dbReference type="RefSeq" id="WP_344569433.1">
    <property type="nucleotide sequence ID" value="NZ_BAAARJ010000020.1"/>
</dbReference>
<gene>
    <name evidence="5" type="ORF">GCM10009863_54480</name>
</gene>
<keyword evidence="6" id="KW-1185">Reference proteome</keyword>
<dbReference type="CDD" id="cd07989">
    <property type="entry name" value="LPLAT_AGPAT-like"/>
    <property type="match status" value="1"/>
</dbReference>
<evidence type="ECO:0000259" key="4">
    <source>
        <dbReference type="SMART" id="SM00563"/>
    </source>
</evidence>
<evidence type="ECO:0000313" key="5">
    <source>
        <dbReference type="EMBL" id="GAA2631801.1"/>
    </source>
</evidence>
<accession>A0ABP6D497</accession>
<dbReference type="GO" id="GO:0016746">
    <property type="term" value="F:acyltransferase activity"/>
    <property type="evidence" value="ECO:0007669"/>
    <property type="project" value="UniProtKB-KW"/>
</dbReference>
<name>A0ABP6D497_9ACTN</name>
<dbReference type="InterPro" id="IPR002123">
    <property type="entry name" value="Plipid/glycerol_acylTrfase"/>
</dbReference>
<dbReference type="SMART" id="SM00563">
    <property type="entry name" value="PlsC"/>
    <property type="match status" value="1"/>
</dbReference>
<reference evidence="6" key="1">
    <citation type="journal article" date="2019" name="Int. J. Syst. Evol. Microbiol.">
        <title>The Global Catalogue of Microorganisms (GCM) 10K type strain sequencing project: providing services to taxonomists for standard genome sequencing and annotation.</title>
        <authorList>
            <consortium name="The Broad Institute Genomics Platform"/>
            <consortium name="The Broad Institute Genome Sequencing Center for Infectious Disease"/>
            <person name="Wu L."/>
            <person name="Ma J."/>
        </authorList>
    </citation>
    <scope>NUCLEOTIDE SEQUENCE [LARGE SCALE GENOMIC DNA]</scope>
    <source>
        <strain evidence="6">JCM 16373</strain>
    </source>
</reference>
<feature type="compositionally biased region" description="Basic and acidic residues" evidence="3">
    <location>
        <begin position="248"/>
        <end position="259"/>
    </location>
</feature>
<dbReference type="Pfam" id="PF01553">
    <property type="entry name" value="Acyltransferase"/>
    <property type="match status" value="1"/>
</dbReference>
<feature type="compositionally biased region" description="Low complexity" evidence="3">
    <location>
        <begin position="272"/>
        <end position="286"/>
    </location>
</feature>
<keyword evidence="1" id="KW-0808">Transferase</keyword>
<comment type="caution">
    <text evidence="5">The sequence shown here is derived from an EMBL/GenBank/DDBJ whole genome shotgun (WGS) entry which is preliminary data.</text>
</comment>
<proteinExistence type="predicted"/>